<dbReference type="Gene3D" id="2.170.150.80">
    <property type="entry name" value="NAC domain"/>
    <property type="match status" value="1"/>
</dbReference>
<evidence type="ECO:0000256" key="2">
    <source>
        <dbReference type="ARBA" id="ARBA00023015"/>
    </source>
</evidence>
<name>R0GN34_9BRAS</name>
<dbReference type="eggNOG" id="ENOG502QPKD">
    <property type="taxonomic scope" value="Eukaryota"/>
</dbReference>
<dbReference type="PROSITE" id="PS51005">
    <property type="entry name" value="NAC"/>
    <property type="match status" value="1"/>
</dbReference>
<dbReference type="SUPFAM" id="SSF101941">
    <property type="entry name" value="NAC domain"/>
    <property type="match status" value="1"/>
</dbReference>
<evidence type="ECO:0000313" key="7">
    <source>
        <dbReference type="EMBL" id="EOA37357.1"/>
    </source>
</evidence>
<evidence type="ECO:0000313" key="8">
    <source>
        <dbReference type="Proteomes" id="UP000029121"/>
    </source>
</evidence>
<evidence type="ECO:0000256" key="4">
    <source>
        <dbReference type="ARBA" id="ARBA00023163"/>
    </source>
</evidence>
<dbReference type="InterPro" id="IPR003441">
    <property type="entry name" value="NAC-dom"/>
</dbReference>
<dbReference type="GO" id="GO:0006355">
    <property type="term" value="P:regulation of DNA-templated transcription"/>
    <property type="evidence" value="ECO:0007669"/>
    <property type="project" value="InterPro"/>
</dbReference>
<proteinExistence type="predicted"/>
<keyword evidence="5" id="KW-0539">Nucleus</keyword>
<dbReference type="PANTHER" id="PTHR31744">
    <property type="entry name" value="PROTEIN CUP-SHAPED COTYLEDON 2-RELATED"/>
    <property type="match status" value="1"/>
</dbReference>
<evidence type="ECO:0000256" key="3">
    <source>
        <dbReference type="ARBA" id="ARBA00023125"/>
    </source>
</evidence>
<dbReference type="FunFam" id="2.170.150.80:FF:000002">
    <property type="entry name" value="Nac domain-containing protein 86"/>
    <property type="match status" value="1"/>
</dbReference>
<dbReference type="STRING" id="81985.R0GN34"/>
<reference evidence="8" key="1">
    <citation type="journal article" date="2013" name="Nat. Genet.">
        <title>The Capsella rubella genome and the genomic consequences of rapid mating system evolution.</title>
        <authorList>
            <person name="Slotte T."/>
            <person name="Hazzouri K.M."/>
            <person name="Agren J.A."/>
            <person name="Koenig D."/>
            <person name="Maumus F."/>
            <person name="Guo Y.L."/>
            <person name="Steige K."/>
            <person name="Platts A.E."/>
            <person name="Escobar J.S."/>
            <person name="Newman L.K."/>
            <person name="Wang W."/>
            <person name="Mandakova T."/>
            <person name="Vello E."/>
            <person name="Smith L.M."/>
            <person name="Henz S.R."/>
            <person name="Steffen J."/>
            <person name="Takuno S."/>
            <person name="Brandvain Y."/>
            <person name="Coop G."/>
            <person name="Andolfatto P."/>
            <person name="Hu T.T."/>
            <person name="Blanchette M."/>
            <person name="Clark R.M."/>
            <person name="Quesneville H."/>
            <person name="Nordborg M."/>
            <person name="Gaut B.S."/>
            <person name="Lysak M.A."/>
            <person name="Jenkins J."/>
            <person name="Grimwood J."/>
            <person name="Chapman J."/>
            <person name="Prochnik S."/>
            <person name="Shu S."/>
            <person name="Rokhsar D."/>
            <person name="Schmutz J."/>
            <person name="Weigel D."/>
            <person name="Wright S.I."/>
        </authorList>
    </citation>
    <scope>NUCLEOTIDE SEQUENCE [LARGE SCALE GENOMIC DNA]</scope>
    <source>
        <strain evidence="8">cv. Monte Gargano</strain>
    </source>
</reference>
<gene>
    <name evidence="7" type="ORF">CARUB_v10011108mg</name>
</gene>
<dbReference type="GO" id="GO:0003677">
    <property type="term" value="F:DNA binding"/>
    <property type="evidence" value="ECO:0007669"/>
    <property type="project" value="UniProtKB-KW"/>
</dbReference>
<dbReference type="InterPro" id="IPR036093">
    <property type="entry name" value="NAC_dom_sf"/>
</dbReference>
<keyword evidence="3" id="KW-0238">DNA-binding</keyword>
<keyword evidence="8" id="KW-1185">Reference proteome</keyword>
<evidence type="ECO:0000256" key="5">
    <source>
        <dbReference type="ARBA" id="ARBA00023242"/>
    </source>
</evidence>
<dbReference type="AlphaFoldDB" id="R0GN34"/>
<dbReference type="Proteomes" id="UP000029121">
    <property type="component" value="Unassembled WGS sequence"/>
</dbReference>
<dbReference type="PANTHER" id="PTHR31744:SF208">
    <property type="entry name" value="(WILD MALAYSIAN BANANA) HYPOTHETICAL PROTEIN"/>
    <property type="match status" value="1"/>
</dbReference>
<dbReference type="GO" id="GO:0005634">
    <property type="term" value="C:nucleus"/>
    <property type="evidence" value="ECO:0007669"/>
    <property type="project" value="UniProtKB-SubCell"/>
</dbReference>
<protein>
    <recommendedName>
        <fullName evidence="6">NAC domain-containing protein</fullName>
    </recommendedName>
</protein>
<keyword evidence="4" id="KW-0804">Transcription</keyword>
<organism evidence="7 8">
    <name type="scientific">Capsella rubella</name>
    <dbReference type="NCBI Taxonomy" id="81985"/>
    <lineage>
        <taxon>Eukaryota</taxon>
        <taxon>Viridiplantae</taxon>
        <taxon>Streptophyta</taxon>
        <taxon>Embryophyta</taxon>
        <taxon>Tracheophyta</taxon>
        <taxon>Spermatophyta</taxon>
        <taxon>Magnoliopsida</taxon>
        <taxon>eudicotyledons</taxon>
        <taxon>Gunneridae</taxon>
        <taxon>Pentapetalae</taxon>
        <taxon>rosids</taxon>
        <taxon>malvids</taxon>
        <taxon>Brassicales</taxon>
        <taxon>Brassicaceae</taxon>
        <taxon>Camelineae</taxon>
        <taxon>Capsella</taxon>
    </lineage>
</organism>
<dbReference type="EMBL" id="KB870805">
    <property type="protein sequence ID" value="EOA37357.1"/>
    <property type="molecule type" value="Genomic_DNA"/>
</dbReference>
<accession>R0GN34</accession>
<evidence type="ECO:0000256" key="1">
    <source>
        <dbReference type="ARBA" id="ARBA00004123"/>
    </source>
</evidence>
<keyword evidence="2" id="KW-0805">Transcription regulation</keyword>
<sequence>MVGSYLPPGFRFHPTDEELVGYYLHRRNEGLEIELEIIPFMDLYKFDPWELPEKSFLPNRDMEWFFFCHRDRKYQNGSRINRATKSGYWKATGKDRKIICHTTSSSLSSSIIGCRKTLVFHLGRAPFGGRTDWVMHEYRLCDSDPSQGSVNFKGDFALCRVIKRNEHTVKKCETNSPEVLDEPLSNNVESSCQASDLEKGSCDSSNTRWSSPDLIILESSFQYPPAFFADLNFDWEIENPFTFDYHTEAHMNNEVMNYHILR</sequence>
<comment type="subcellular location">
    <subcellularLocation>
        <location evidence="1">Nucleus</location>
    </subcellularLocation>
</comment>
<evidence type="ECO:0000259" key="6">
    <source>
        <dbReference type="PROSITE" id="PS51005"/>
    </source>
</evidence>
<dbReference type="Pfam" id="PF02365">
    <property type="entry name" value="NAM"/>
    <property type="match status" value="1"/>
</dbReference>
<feature type="domain" description="NAC" evidence="6">
    <location>
        <begin position="6"/>
        <end position="164"/>
    </location>
</feature>